<comment type="similarity">
    <text evidence="15">Belongs to the ribF family.</text>
</comment>
<keyword evidence="6 15" id="KW-0808">Transferase</keyword>
<dbReference type="GO" id="GO:0009231">
    <property type="term" value="P:riboflavin biosynthetic process"/>
    <property type="evidence" value="ECO:0007669"/>
    <property type="project" value="InterPro"/>
</dbReference>
<comment type="catalytic activity">
    <reaction evidence="14 15">
        <text>FMN + ATP + H(+) = FAD + diphosphate</text>
        <dbReference type="Rhea" id="RHEA:17237"/>
        <dbReference type="ChEBI" id="CHEBI:15378"/>
        <dbReference type="ChEBI" id="CHEBI:30616"/>
        <dbReference type="ChEBI" id="CHEBI:33019"/>
        <dbReference type="ChEBI" id="CHEBI:57692"/>
        <dbReference type="ChEBI" id="CHEBI:58210"/>
        <dbReference type="EC" id="2.7.7.2"/>
    </reaction>
</comment>
<evidence type="ECO:0000256" key="15">
    <source>
        <dbReference type="PIRNR" id="PIRNR004491"/>
    </source>
</evidence>
<dbReference type="Pfam" id="PF06574">
    <property type="entry name" value="FAD_syn"/>
    <property type="match status" value="1"/>
</dbReference>
<keyword evidence="7 15" id="KW-0548">Nucleotidyltransferase</keyword>
<dbReference type="AlphaFoldDB" id="A0A0W0GIX1"/>
<dbReference type="GO" id="GO:0006747">
    <property type="term" value="P:FAD biosynthetic process"/>
    <property type="evidence" value="ECO:0007669"/>
    <property type="project" value="UniProtKB-UniRule"/>
</dbReference>
<evidence type="ECO:0000256" key="5">
    <source>
        <dbReference type="ARBA" id="ARBA00022643"/>
    </source>
</evidence>
<dbReference type="GO" id="GO:0009398">
    <property type="term" value="P:FMN biosynthetic process"/>
    <property type="evidence" value="ECO:0007669"/>
    <property type="project" value="UniProtKB-UniRule"/>
</dbReference>
<evidence type="ECO:0000256" key="14">
    <source>
        <dbReference type="ARBA" id="ARBA00049494"/>
    </source>
</evidence>
<dbReference type="InterPro" id="IPR015865">
    <property type="entry name" value="Riboflavin_kinase_bac/euk"/>
</dbReference>
<dbReference type="EMBL" id="LFDV01000002">
    <property type="protein sequence ID" value="KTB48483.1"/>
    <property type="molecule type" value="Genomic_DNA"/>
</dbReference>
<evidence type="ECO:0000256" key="12">
    <source>
        <dbReference type="ARBA" id="ARBA00023268"/>
    </source>
</evidence>
<dbReference type="SMART" id="SM00904">
    <property type="entry name" value="Flavokinase"/>
    <property type="match status" value="1"/>
</dbReference>
<comment type="caution">
    <text evidence="17">The sequence shown here is derived from an EMBL/GenBank/DDBJ whole genome shotgun (WGS) entry which is preliminary data.</text>
</comment>
<keyword evidence="9 15" id="KW-0418">Kinase</keyword>
<evidence type="ECO:0000313" key="18">
    <source>
        <dbReference type="Proteomes" id="UP000053947"/>
    </source>
</evidence>
<evidence type="ECO:0000313" key="17">
    <source>
        <dbReference type="EMBL" id="KTB48483.1"/>
    </source>
</evidence>
<dbReference type="FunFam" id="2.40.30.30:FF:000003">
    <property type="entry name" value="Riboflavin biosynthesis protein"/>
    <property type="match status" value="1"/>
</dbReference>
<dbReference type="STRING" id="1217799.DEALK_13290"/>
<evidence type="ECO:0000256" key="11">
    <source>
        <dbReference type="ARBA" id="ARBA00022840"/>
    </source>
</evidence>
<dbReference type="Gene3D" id="2.40.30.30">
    <property type="entry name" value="Riboflavin kinase-like"/>
    <property type="match status" value="1"/>
</dbReference>
<dbReference type="GO" id="GO:0008531">
    <property type="term" value="F:riboflavin kinase activity"/>
    <property type="evidence" value="ECO:0007669"/>
    <property type="project" value="UniProtKB-UniRule"/>
</dbReference>
<dbReference type="UniPathway" id="UPA00276">
    <property type="reaction ID" value="UER00406"/>
</dbReference>
<feature type="domain" description="Riboflavin kinase" evidence="16">
    <location>
        <begin position="166"/>
        <end position="290"/>
    </location>
</feature>
<evidence type="ECO:0000256" key="2">
    <source>
        <dbReference type="ARBA" id="ARBA00004726"/>
    </source>
</evidence>
<evidence type="ECO:0000256" key="13">
    <source>
        <dbReference type="ARBA" id="ARBA00047880"/>
    </source>
</evidence>
<dbReference type="PANTHER" id="PTHR22749">
    <property type="entry name" value="RIBOFLAVIN KINASE/FMN ADENYLYLTRANSFERASE"/>
    <property type="match status" value="1"/>
</dbReference>
<dbReference type="EC" id="2.7.7.2" evidence="15"/>
<dbReference type="InterPro" id="IPR002606">
    <property type="entry name" value="Riboflavin_kinase_bac"/>
</dbReference>
<dbReference type="Proteomes" id="UP000053947">
    <property type="component" value="Unassembled WGS sequence"/>
</dbReference>
<proteinExistence type="inferred from homology"/>
<name>A0A0W0GIX1_9CHLR</name>
<evidence type="ECO:0000256" key="10">
    <source>
        <dbReference type="ARBA" id="ARBA00022827"/>
    </source>
</evidence>
<dbReference type="Gene3D" id="3.40.50.620">
    <property type="entry name" value="HUPs"/>
    <property type="match status" value="1"/>
</dbReference>
<dbReference type="NCBIfam" id="NF004162">
    <property type="entry name" value="PRK05627.1-5"/>
    <property type="match status" value="1"/>
</dbReference>
<dbReference type="PIRSF" id="PIRSF004491">
    <property type="entry name" value="FAD_Synth"/>
    <property type="match status" value="1"/>
</dbReference>
<comment type="function">
    <text evidence="1">Catalyzes the phosphorylation of riboflavin to FMN followed by the adenylation of FMN to FAD.</text>
</comment>
<dbReference type="InterPro" id="IPR015864">
    <property type="entry name" value="FAD_synthase"/>
</dbReference>
<dbReference type="SUPFAM" id="SSF82114">
    <property type="entry name" value="Riboflavin kinase-like"/>
    <property type="match status" value="1"/>
</dbReference>
<gene>
    <name evidence="17" type="ORF">DEALK_13290</name>
</gene>
<comment type="pathway">
    <text evidence="2 15">Cofactor biosynthesis; FAD biosynthesis; FAD from FMN: step 1/1.</text>
</comment>
<organism evidence="17 18">
    <name type="scientific">Dehalogenimonas alkenigignens</name>
    <dbReference type="NCBI Taxonomy" id="1217799"/>
    <lineage>
        <taxon>Bacteria</taxon>
        <taxon>Bacillati</taxon>
        <taxon>Chloroflexota</taxon>
        <taxon>Dehalococcoidia</taxon>
        <taxon>Dehalococcoidales</taxon>
        <taxon>Dehalococcoidaceae</taxon>
        <taxon>Dehalogenimonas</taxon>
    </lineage>
</organism>
<dbReference type="InterPro" id="IPR014729">
    <property type="entry name" value="Rossmann-like_a/b/a_fold"/>
</dbReference>
<keyword evidence="5 15" id="KW-0288">FMN</keyword>
<evidence type="ECO:0000256" key="1">
    <source>
        <dbReference type="ARBA" id="ARBA00002121"/>
    </source>
</evidence>
<dbReference type="EC" id="2.7.1.26" evidence="15"/>
<evidence type="ECO:0000256" key="9">
    <source>
        <dbReference type="ARBA" id="ARBA00022777"/>
    </source>
</evidence>
<dbReference type="FunFam" id="3.40.50.620:FF:000021">
    <property type="entry name" value="Riboflavin biosynthesis protein"/>
    <property type="match status" value="1"/>
</dbReference>
<dbReference type="SUPFAM" id="SSF52374">
    <property type="entry name" value="Nucleotidylyl transferase"/>
    <property type="match status" value="1"/>
</dbReference>
<comment type="catalytic activity">
    <reaction evidence="13 15">
        <text>riboflavin + ATP = FMN + ADP + H(+)</text>
        <dbReference type="Rhea" id="RHEA:14357"/>
        <dbReference type="ChEBI" id="CHEBI:15378"/>
        <dbReference type="ChEBI" id="CHEBI:30616"/>
        <dbReference type="ChEBI" id="CHEBI:57986"/>
        <dbReference type="ChEBI" id="CHEBI:58210"/>
        <dbReference type="ChEBI" id="CHEBI:456216"/>
        <dbReference type="EC" id="2.7.1.26"/>
    </reaction>
</comment>
<dbReference type="GO" id="GO:0003919">
    <property type="term" value="F:FMN adenylyltransferase activity"/>
    <property type="evidence" value="ECO:0007669"/>
    <property type="project" value="UniProtKB-UniRule"/>
</dbReference>
<reference evidence="17 18" key="1">
    <citation type="submission" date="2015-06" db="EMBL/GenBank/DDBJ databases">
        <title>Genome sequence of the organohalide-respiring Dehalogenimonas alkenigignens type strain (IP3-3T).</title>
        <authorList>
            <person name="Key T.A."/>
            <person name="Richmond D.P."/>
            <person name="Bowman K.S."/>
            <person name="Cho Y.-J."/>
            <person name="Chun J."/>
            <person name="da Costa M.S."/>
            <person name="Rainey F.A."/>
            <person name="Moe W.M."/>
        </authorList>
    </citation>
    <scope>NUCLEOTIDE SEQUENCE [LARGE SCALE GENOMIC DNA]</scope>
    <source>
        <strain evidence="17 18">IP3-3</strain>
    </source>
</reference>
<dbReference type="PATRIC" id="fig|1217799.6.peg.1375"/>
<keyword evidence="10 15" id="KW-0274">FAD</keyword>
<evidence type="ECO:0000256" key="4">
    <source>
        <dbReference type="ARBA" id="ARBA00022630"/>
    </source>
</evidence>
<dbReference type="NCBIfam" id="NF004160">
    <property type="entry name" value="PRK05627.1-3"/>
    <property type="match status" value="1"/>
</dbReference>
<dbReference type="CDD" id="cd02064">
    <property type="entry name" value="FAD_synthetase_N"/>
    <property type="match status" value="1"/>
</dbReference>
<comment type="pathway">
    <text evidence="3 15">Cofactor biosynthesis; FMN biosynthesis; FMN from riboflavin (ATP route): step 1/1.</text>
</comment>
<evidence type="ECO:0000256" key="7">
    <source>
        <dbReference type="ARBA" id="ARBA00022695"/>
    </source>
</evidence>
<dbReference type="Pfam" id="PF01687">
    <property type="entry name" value="Flavokinase"/>
    <property type="match status" value="1"/>
</dbReference>
<dbReference type="NCBIfam" id="TIGR00083">
    <property type="entry name" value="ribF"/>
    <property type="match status" value="1"/>
</dbReference>
<dbReference type="PANTHER" id="PTHR22749:SF6">
    <property type="entry name" value="RIBOFLAVIN KINASE"/>
    <property type="match status" value="1"/>
</dbReference>
<dbReference type="InterPro" id="IPR023468">
    <property type="entry name" value="Riboflavin_kinase"/>
</dbReference>
<keyword evidence="12" id="KW-0511">Multifunctional enzyme</keyword>
<keyword evidence="11 15" id="KW-0067">ATP-binding</keyword>
<sequence length="295" mass="31911">MVLTIGVFDGVHLGHQALIAETISQAKRIGALSGVVTFAGHPRQVLGMHKELPHLTSLDRRITLLKSTGVDLVITLVFTEELASLPALEFIRLLKKYLSLTGLVVGPDFALGKGREGDIASLRAMGELYGFNLIVVPPQLKAGHKVSSTLVRKAMAESNMKKVHDLLGRCFSLEGNVIRGEGRGAKLGFPTANLEIAADQALPADGVYATIASINGQRIPSITNIGTRPTFGAGNRTVETHLLDFSGQLYGHRLEIAIIEQIRPEEKFASPDKLLKQIKEDVAKARQVLKKTECV</sequence>
<dbReference type="GO" id="GO:0005524">
    <property type="term" value="F:ATP binding"/>
    <property type="evidence" value="ECO:0007669"/>
    <property type="project" value="UniProtKB-UniRule"/>
</dbReference>
<protein>
    <recommendedName>
        <fullName evidence="15">Riboflavin biosynthesis protein</fullName>
    </recommendedName>
    <domain>
        <recommendedName>
            <fullName evidence="15">Riboflavin kinase</fullName>
            <ecNumber evidence="15">2.7.1.26</ecNumber>
        </recommendedName>
        <alternativeName>
            <fullName evidence="15">Flavokinase</fullName>
        </alternativeName>
    </domain>
    <domain>
        <recommendedName>
            <fullName evidence="15">FMN adenylyltransferase</fullName>
            <ecNumber evidence="15">2.7.7.2</ecNumber>
        </recommendedName>
        <alternativeName>
            <fullName evidence="15">FAD pyrophosphorylase</fullName>
        </alternativeName>
        <alternativeName>
            <fullName evidence="15">FAD synthase</fullName>
        </alternativeName>
    </domain>
</protein>
<dbReference type="InterPro" id="IPR023465">
    <property type="entry name" value="Riboflavin_kinase_dom_sf"/>
</dbReference>
<evidence type="ECO:0000259" key="16">
    <source>
        <dbReference type="SMART" id="SM00904"/>
    </source>
</evidence>
<accession>A0A0W0GIX1</accession>
<evidence type="ECO:0000256" key="8">
    <source>
        <dbReference type="ARBA" id="ARBA00022741"/>
    </source>
</evidence>
<dbReference type="UniPathway" id="UPA00277">
    <property type="reaction ID" value="UER00407"/>
</dbReference>
<keyword evidence="18" id="KW-1185">Reference proteome</keyword>
<evidence type="ECO:0000256" key="6">
    <source>
        <dbReference type="ARBA" id="ARBA00022679"/>
    </source>
</evidence>
<keyword evidence="8 15" id="KW-0547">Nucleotide-binding</keyword>
<evidence type="ECO:0000256" key="3">
    <source>
        <dbReference type="ARBA" id="ARBA00005201"/>
    </source>
</evidence>
<keyword evidence="4 15" id="KW-0285">Flavoprotein</keyword>